<dbReference type="Proteomes" id="UP001596150">
    <property type="component" value="Unassembled WGS sequence"/>
</dbReference>
<evidence type="ECO:0008006" key="4">
    <source>
        <dbReference type="Google" id="ProtNLM"/>
    </source>
</evidence>
<proteinExistence type="predicted"/>
<protein>
    <recommendedName>
        <fullName evidence="4">Portal protein</fullName>
    </recommendedName>
</protein>
<keyword evidence="3" id="KW-1185">Reference proteome</keyword>
<gene>
    <name evidence="2" type="ORF">ACFPP9_24735</name>
</gene>
<feature type="region of interest" description="Disordered" evidence="1">
    <location>
        <begin position="243"/>
        <end position="269"/>
    </location>
</feature>
<comment type="caution">
    <text evidence="2">The sequence shown here is derived from an EMBL/GenBank/DDBJ whole genome shotgun (WGS) entry which is preliminary data.</text>
</comment>
<dbReference type="EMBL" id="JBHSML010000031">
    <property type="protein sequence ID" value="MFC5518993.1"/>
    <property type="molecule type" value="Genomic_DNA"/>
</dbReference>
<evidence type="ECO:0000256" key="1">
    <source>
        <dbReference type="SAM" id="MobiDB-lite"/>
    </source>
</evidence>
<dbReference type="InterPro" id="IPR056909">
    <property type="entry name" value="SU10_portal"/>
</dbReference>
<feature type="region of interest" description="Disordered" evidence="1">
    <location>
        <begin position="584"/>
        <end position="607"/>
    </location>
</feature>
<sequence length="684" mass="76312">MAKMSDTELTAMLSAERADALSAENASKLSSERSKAMDYYLGDMAKDMPAPADRSKAVSTDVADVVEGLMPSLMEIFASGEDVVVFEPVGPDDVQAAEQETDYVNHVFMQKNPGFLILYSFIKDALLSKNGVVKVSWQEHEEEEEETFQNVPDDVFSLLVSDPSIEVVEHTENPDEATGQTNHDVTLSHKRDYGCARVEVVAPENFGISRSAKTIQDSGYCFHEELRSQSDIIADGFDEEQVKSLPTGDEDDTEEAMARDTVDDTNTTADSAINDANRQIRVTEHYVRMDYEDNGKVALWRVTTAGEKSTVLMRGGKPAIDKMSMMPFASMTPIIMTHRFYGRSVADLVMDIQLIKTALQRSLLDNAYMANNQRMEIADSHAGPKTIDDLLTNRPGGIVRTKQPGGLVPIPNQPIGDFVYPMMEYMDATREWRTGVTRQGQGIDADALQNQTAAAVTKVYSAAQARMRLIARIFAETGIKDMFHLLHGVIRKHDRQENTVRLRGEWVTVDPRNWKTRNDLTVDVGLGSGSKEAQMAFLDRLLGFQGKAIMAPEMGLVKPENMYNSLKKWVELGGLKNVDLYVQNPAKNKPPEKPPSPEMLKLQAEQQQSQAEMQMKQQQSLADNELKMKQLQSEMEMKRYQIDAEIMLKREQAAAELQLKRELGFMSVATNTTMPQVRLGGDAG</sequence>
<organism evidence="2 3">
    <name type="scientific">Kaistia terrae</name>
    <dbReference type="NCBI Taxonomy" id="537017"/>
    <lineage>
        <taxon>Bacteria</taxon>
        <taxon>Pseudomonadati</taxon>
        <taxon>Pseudomonadota</taxon>
        <taxon>Alphaproteobacteria</taxon>
        <taxon>Hyphomicrobiales</taxon>
        <taxon>Kaistiaceae</taxon>
        <taxon>Kaistia</taxon>
    </lineage>
</organism>
<dbReference type="RefSeq" id="WP_266346284.1">
    <property type="nucleotide sequence ID" value="NZ_JAPKNH010000015.1"/>
</dbReference>
<reference evidence="3" key="1">
    <citation type="journal article" date="2019" name="Int. J. Syst. Evol. Microbiol.">
        <title>The Global Catalogue of Microorganisms (GCM) 10K type strain sequencing project: providing services to taxonomists for standard genome sequencing and annotation.</title>
        <authorList>
            <consortium name="The Broad Institute Genomics Platform"/>
            <consortium name="The Broad Institute Genome Sequencing Center for Infectious Disease"/>
            <person name="Wu L."/>
            <person name="Ma J."/>
        </authorList>
    </citation>
    <scope>NUCLEOTIDE SEQUENCE [LARGE SCALE GENOMIC DNA]</scope>
    <source>
        <strain evidence="3">KACC 12633</strain>
    </source>
</reference>
<dbReference type="Pfam" id="PF23899">
    <property type="entry name" value="SU10_portal"/>
    <property type="match status" value="1"/>
</dbReference>
<accession>A0ABW0Q3Q0</accession>
<evidence type="ECO:0000313" key="3">
    <source>
        <dbReference type="Proteomes" id="UP001596150"/>
    </source>
</evidence>
<name>A0ABW0Q3Q0_9HYPH</name>
<evidence type="ECO:0000313" key="2">
    <source>
        <dbReference type="EMBL" id="MFC5518993.1"/>
    </source>
</evidence>
<feature type="compositionally biased region" description="Low complexity" evidence="1">
    <location>
        <begin position="598"/>
        <end position="607"/>
    </location>
</feature>